<comment type="caution">
    <text evidence="1">The sequence shown here is derived from an EMBL/GenBank/DDBJ whole genome shotgun (WGS) entry which is preliminary data.</text>
</comment>
<proteinExistence type="predicted"/>
<evidence type="ECO:0000313" key="1">
    <source>
        <dbReference type="EMBL" id="MFD2551143.1"/>
    </source>
</evidence>
<dbReference type="Gene3D" id="1.20.120.160">
    <property type="entry name" value="HPT domain"/>
    <property type="match status" value="1"/>
</dbReference>
<dbReference type="EMBL" id="JBHULS010000002">
    <property type="protein sequence ID" value="MFD2551143.1"/>
    <property type="molecule type" value="Genomic_DNA"/>
</dbReference>
<evidence type="ECO:0000313" key="2">
    <source>
        <dbReference type="Proteomes" id="UP001597472"/>
    </source>
</evidence>
<sequence>MELPTLEYIKKLADGNTAFENKLLETMKAEFQEEKETYFLLLANGKHEEVSNIVHKIKHKIALLSLEKGYEIATNYEEDIKKQNTNLQLKFQEILNSMTDFLNQINQ</sequence>
<reference evidence="2" key="1">
    <citation type="journal article" date="2019" name="Int. J. Syst. Evol. Microbiol.">
        <title>The Global Catalogue of Microorganisms (GCM) 10K type strain sequencing project: providing services to taxonomists for standard genome sequencing and annotation.</title>
        <authorList>
            <consortium name="The Broad Institute Genomics Platform"/>
            <consortium name="The Broad Institute Genome Sequencing Center for Infectious Disease"/>
            <person name="Wu L."/>
            <person name="Ma J."/>
        </authorList>
    </citation>
    <scope>NUCLEOTIDE SEQUENCE [LARGE SCALE GENOMIC DNA]</scope>
    <source>
        <strain evidence="2">KCTC 42587</strain>
    </source>
</reference>
<dbReference type="InterPro" id="IPR036641">
    <property type="entry name" value="HPT_dom_sf"/>
</dbReference>
<dbReference type="RefSeq" id="WP_376892250.1">
    <property type="nucleotide sequence ID" value="NZ_JBHULS010000002.1"/>
</dbReference>
<dbReference type="Proteomes" id="UP001597472">
    <property type="component" value="Unassembled WGS sequence"/>
</dbReference>
<dbReference type="SUPFAM" id="SSF47226">
    <property type="entry name" value="Histidine-containing phosphotransfer domain, HPT domain"/>
    <property type="match status" value="1"/>
</dbReference>
<accession>A0ABW5KSA5</accession>
<protein>
    <submittedName>
        <fullName evidence="1">Hpt domain-containing protein</fullName>
    </submittedName>
</protein>
<gene>
    <name evidence="1" type="ORF">ACFSQP_04880</name>
</gene>
<organism evidence="1 2">
    <name type="scientific">Bizionia sediminis</name>
    <dbReference type="NCBI Taxonomy" id="1737064"/>
    <lineage>
        <taxon>Bacteria</taxon>
        <taxon>Pseudomonadati</taxon>
        <taxon>Bacteroidota</taxon>
        <taxon>Flavobacteriia</taxon>
        <taxon>Flavobacteriales</taxon>
        <taxon>Flavobacteriaceae</taxon>
        <taxon>Bizionia</taxon>
    </lineage>
</organism>
<name>A0ABW5KSA5_9FLAO</name>
<keyword evidence="2" id="KW-1185">Reference proteome</keyword>